<evidence type="ECO:0000256" key="5">
    <source>
        <dbReference type="ARBA" id="ARBA00022692"/>
    </source>
</evidence>
<keyword evidence="14" id="KW-1185">Reference proteome</keyword>
<keyword evidence="7 11" id="KW-0472">Membrane</keyword>
<dbReference type="PANTHER" id="PTHR32089">
    <property type="entry name" value="METHYL-ACCEPTING CHEMOTAXIS PROTEIN MCPB"/>
    <property type="match status" value="1"/>
</dbReference>
<feature type="transmembrane region" description="Helical" evidence="11">
    <location>
        <begin position="12"/>
        <end position="29"/>
    </location>
</feature>
<dbReference type="Pfam" id="PF00015">
    <property type="entry name" value="MCPsignal"/>
    <property type="match status" value="1"/>
</dbReference>
<protein>
    <submittedName>
        <fullName evidence="13">Methyl-accepting chemotaxis protein</fullName>
    </submittedName>
</protein>
<evidence type="ECO:0000256" key="4">
    <source>
        <dbReference type="ARBA" id="ARBA00022500"/>
    </source>
</evidence>
<dbReference type="InterPro" id="IPR004090">
    <property type="entry name" value="Chemotax_Me-accpt_rcpt"/>
</dbReference>
<evidence type="ECO:0000259" key="12">
    <source>
        <dbReference type="PROSITE" id="PS50111"/>
    </source>
</evidence>
<evidence type="ECO:0000313" key="14">
    <source>
        <dbReference type="Proteomes" id="UP000295717"/>
    </source>
</evidence>
<name>A0A4V2V201_9GAMM</name>
<keyword evidence="3" id="KW-0488">Methylation</keyword>
<evidence type="ECO:0000256" key="9">
    <source>
        <dbReference type="ARBA" id="ARBA00029447"/>
    </source>
</evidence>
<evidence type="ECO:0000256" key="10">
    <source>
        <dbReference type="PROSITE-ProRule" id="PRU00284"/>
    </source>
</evidence>
<evidence type="ECO:0000256" key="3">
    <source>
        <dbReference type="ARBA" id="ARBA00022481"/>
    </source>
</evidence>
<dbReference type="RefSeq" id="WP_132976263.1">
    <property type="nucleotide sequence ID" value="NZ_SMAO01000002.1"/>
</dbReference>
<dbReference type="PANTHER" id="PTHR32089:SF39">
    <property type="entry name" value="METHYL-ACCEPTING CHEMOTAXIS PROTEIN HLYB"/>
    <property type="match status" value="1"/>
</dbReference>
<keyword evidence="6 11" id="KW-1133">Transmembrane helix</keyword>
<evidence type="ECO:0000256" key="2">
    <source>
        <dbReference type="ARBA" id="ARBA00022475"/>
    </source>
</evidence>
<evidence type="ECO:0000256" key="6">
    <source>
        <dbReference type="ARBA" id="ARBA00022989"/>
    </source>
</evidence>
<keyword evidence="8 10" id="KW-0807">Transducer</keyword>
<evidence type="ECO:0000256" key="11">
    <source>
        <dbReference type="SAM" id="Phobius"/>
    </source>
</evidence>
<dbReference type="EMBL" id="SMAO01000002">
    <property type="protein sequence ID" value="TCT23162.1"/>
    <property type="molecule type" value="Genomic_DNA"/>
</dbReference>
<dbReference type="OrthoDB" id="5573670at2"/>
<proteinExistence type="inferred from homology"/>
<comment type="subcellular location">
    <subcellularLocation>
        <location evidence="1">Cell membrane</location>
        <topology evidence="1">Multi-pass membrane protein</topology>
    </subcellularLocation>
</comment>
<keyword evidence="4" id="KW-0145">Chemotaxis</keyword>
<evidence type="ECO:0000256" key="7">
    <source>
        <dbReference type="ARBA" id="ARBA00023136"/>
    </source>
</evidence>
<organism evidence="13 14">
    <name type="scientific">Thiobaca trueperi</name>
    <dbReference type="NCBI Taxonomy" id="127458"/>
    <lineage>
        <taxon>Bacteria</taxon>
        <taxon>Pseudomonadati</taxon>
        <taxon>Pseudomonadota</taxon>
        <taxon>Gammaproteobacteria</taxon>
        <taxon>Chromatiales</taxon>
        <taxon>Chromatiaceae</taxon>
        <taxon>Thiobaca</taxon>
    </lineage>
</organism>
<keyword evidence="5 11" id="KW-0812">Transmembrane</keyword>
<sequence>MLDKLIPHWPPLLVSLVLLLQSLLVPGWLPGWGGVLVLGLVWPLSVALRGTLRTSAATDAAPNGHARQVSLIGPNATRQAERDLWELVIETDQLIGPQMNELRELIGQATDLVGHAVGDLQGSFTGLLSESRSQQQLVMRLVARKGETDPDDHHDVIDVNAFLESNSRLLSENVERLVDMSKHSIHIAHQVDDLSAQMGDIFNRLEGAKRIARQTNLLALNAAIEAARAGEVGRGFAVVAQEVRKLSQDAAEFNDQIRGQVEQAMMVFGETREIVGRMASQDMNASITAKGGMDEMITQVQAVNRMMSDGLNELNVVASRLQGNVDAAIRLLQFEDITRQVLEQAKRRIDFMDRFVADLRQIPLGLVHTPEQVDAAHARLSQLRDELIAAAHRPVTQTSMSEGEIELF</sequence>
<feature type="domain" description="Methyl-accepting transducer" evidence="12">
    <location>
        <begin position="191"/>
        <end position="320"/>
    </location>
</feature>
<dbReference type="Gene3D" id="1.10.287.950">
    <property type="entry name" value="Methyl-accepting chemotaxis protein"/>
    <property type="match status" value="1"/>
</dbReference>
<dbReference type="GO" id="GO:0005886">
    <property type="term" value="C:plasma membrane"/>
    <property type="evidence" value="ECO:0007669"/>
    <property type="project" value="UniProtKB-SubCell"/>
</dbReference>
<dbReference type="AlphaFoldDB" id="A0A4V2V201"/>
<evidence type="ECO:0000313" key="13">
    <source>
        <dbReference type="EMBL" id="TCT23162.1"/>
    </source>
</evidence>
<comment type="similarity">
    <text evidence="9">Belongs to the methyl-accepting chemotaxis (MCP) protein family.</text>
</comment>
<dbReference type="GO" id="GO:0007165">
    <property type="term" value="P:signal transduction"/>
    <property type="evidence" value="ECO:0007669"/>
    <property type="project" value="UniProtKB-KW"/>
</dbReference>
<dbReference type="SUPFAM" id="SSF58104">
    <property type="entry name" value="Methyl-accepting chemotaxis protein (MCP) signaling domain"/>
    <property type="match status" value="1"/>
</dbReference>
<comment type="caution">
    <text evidence="13">The sequence shown here is derived from an EMBL/GenBank/DDBJ whole genome shotgun (WGS) entry which is preliminary data.</text>
</comment>
<dbReference type="PROSITE" id="PS50111">
    <property type="entry name" value="CHEMOTAXIS_TRANSDUC_2"/>
    <property type="match status" value="1"/>
</dbReference>
<dbReference type="SMART" id="SM00283">
    <property type="entry name" value="MA"/>
    <property type="match status" value="1"/>
</dbReference>
<evidence type="ECO:0000256" key="8">
    <source>
        <dbReference type="ARBA" id="ARBA00023224"/>
    </source>
</evidence>
<dbReference type="PRINTS" id="PR00260">
    <property type="entry name" value="CHEMTRNSDUCR"/>
</dbReference>
<evidence type="ECO:0000256" key="1">
    <source>
        <dbReference type="ARBA" id="ARBA00004651"/>
    </source>
</evidence>
<dbReference type="GO" id="GO:0006935">
    <property type="term" value="P:chemotaxis"/>
    <property type="evidence" value="ECO:0007669"/>
    <property type="project" value="UniProtKB-KW"/>
</dbReference>
<dbReference type="GO" id="GO:0004888">
    <property type="term" value="F:transmembrane signaling receptor activity"/>
    <property type="evidence" value="ECO:0007669"/>
    <property type="project" value="InterPro"/>
</dbReference>
<dbReference type="InterPro" id="IPR004089">
    <property type="entry name" value="MCPsignal_dom"/>
</dbReference>
<dbReference type="Proteomes" id="UP000295717">
    <property type="component" value="Unassembled WGS sequence"/>
</dbReference>
<gene>
    <name evidence="13" type="ORF">EDC35_102499</name>
</gene>
<keyword evidence="2" id="KW-1003">Cell membrane</keyword>
<accession>A0A4V2V201</accession>
<reference evidence="13 14" key="1">
    <citation type="submission" date="2019-03" db="EMBL/GenBank/DDBJ databases">
        <title>Genomic Encyclopedia of Type Strains, Phase IV (KMG-IV): sequencing the most valuable type-strain genomes for metagenomic binning, comparative biology and taxonomic classification.</title>
        <authorList>
            <person name="Goeker M."/>
        </authorList>
    </citation>
    <scope>NUCLEOTIDE SEQUENCE [LARGE SCALE GENOMIC DNA]</scope>
    <source>
        <strain evidence="13 14">DSM 13587</strain>
    </source>
</reference>